<keyword evidence="3" id="KW-1185">Reference proteome</keyword>
<feature type="transmembrane region" description="Helical" evidence="1">
    <location>
        <begin position="258"/>
        <end position="282"/>
    </location>
</feature>
<evidence type="ECO:0000313" key="3">
    <source>
        <dbReference type="Proteomes" id="UP000251889"/>
    </source>
</evidence>
<feature type="transmembrane region" description="Helical" evidence="1">
    <location>
        <begin position="302"/>
        <end position="321"/>
    </location>
</feature>
<feature type="transmembrane region" description="Helical" evidence="1">
    <location>
        <begin position="12"/>
        <end position="30"/>
    </location>
</feature>
<feature type="transmembrane region" description="Helical" evidence="1">
    <location>
        <begin position="142"/>
        <end position="162"/>
    </location>
</feature>
<keyword evidence="1" id="KW-1133">Transmembrane helix</keyword>
<keyword evidence="1" id="KW-0812">Transmembrane</keyword>
<dbReference type="AlphaFoldDB" id="A0A364Y019"/>
<reference evidence="2 3" key="1">
    <citation type="submission" date="2018-06" db="EMBL/GenBank/DDBJ databases">
        <title>Chryseolinea flavus sp. nov., a member of the phylum Bacteroidetes isolated from soil.</title>
        <authorList>
            <person name="Li Y."/>
            <person name="Wang J."/>
        </authorList>
    </citation>
    <scope>NUCLEOTIDE SEQUENCE [LARGE SCALE GENOMIC DNA]</scope>
    <source>
        <strain evidence="2 3">SDU1-6</strain>
    </source>
</reference>
<accession>A0A364Y019</accession>
<dbReference type="Proteomes" id="UP000251889">
    <property type="component" value="Unassembled WGS sequence"/>
</dbReference>
<feature type="transmembrane region" description="Helical" evidence="1">
    <location>
        <begin position="234"/>
        <end position="252"/>
    </location>
</feature>
<dbReference type="EMBL" id="QMFY01000011">
    <property type="protein sequence ID" value="RAV99409.1"/>
    <property type="molecule type" value="Genomic_DNA"/>
</dbReference>
<feature type="transmembrane region" description="Helical" evidence="1">
    <location>
        <begin position="201"/>
        <end position="222"/>
    </location>
</feature>
<evidence type="ECO:0000313" key="2">
    <source>
        <dbReference type="EMBL" id="RAV99409.1"/>
    </source>
</evidence>
<comment type="caution">
    <text evidence="2">The sequence shown here is derived from an EMBL/GenBank/DDBJ whole genome shotgun (WGS) entry which is preliminary data.</text>
</comment>
<dbReference type="PANTHER" id="PTHR31061:SF24">
    <property type="entry name" value="LD22376P"/>
    <property type="match status" value="1"/>
</dbReference>
<feature type="transmembrane region" description="Helical" evidence="1">
    <location>
        <begin position="50"/>
        <end position="70"/>
    </location>
</feature>
<sequence length="371" mass="41946">MAENQRYLALDVFRGMTVCFMIIVNSPGSWGHIYAPLEHAPWHGFTPTDLVFPSFLFAVGNALAFVMYKYEGQGESIFWTRTIKRLCIIFLIGYLLSWFPFYNFGTGEFKAIGHTRIPGVLQRIALCYFFASIIIHYCSKNLIVIISGLLLLGYWIVVYAFGDPNDPYSLSGFIGNDMDKLLLGDNHLYHGEGVAFDPEGILSTLPAIVNVTFGYLAGDFIRKNGNNFETIAKLMLYGAGAVVLALTWHMAFPINKKLWTSSFVLVTVGIDMMFIGTLIYVIEILKKVKWTNFFVVFGRNPLFIYILADVLITLFYIIPVGDKTFGGWLFEDFYGSVMSPINASLAFALTFMLINWAIGYVMDKKKIYVRV</sequence>
<feature type="transmembrane region" description="Helical" evidence="1">
    <location>
        <begin position="341"/>
        <end position="362"/>
    </location>
</feature>
<proteinExistence type="predicted"/>
<gene>
    <name evidence="2" type="ORF">DQQ10_19505</name>
</gene>
<protein>
    <submittedName>
        <fullName evidence="2">DUF5009 domain-containing protein</fullName>
    </submittedName>
</protein>
<name>A0A364Y019_9BACT</name>
<keyword evidence="1" id="KW-0472">Membrane</keyword>
<dbReference type="OrthoDB" id="9788724at2"/>
<dbReference type="RefSeq" id="WP_112748598.1">
    <property type="nucleotide sequence ID" value="NZ_QMFY01000011.1"/>
</dbReference>
<evidence type="ECO:0000256" key="1">
    <source>
        <dbReference type="SAM" id="Phobius"/>
    </source>
</evidence>
<dbReference type="PANTHER" id="PTHR31061">
    <property type="entry name" value="LD22376P"/>
    <property type="match status" value="1"/>
</dbReference>
<organism evidence="2 3">
    <name type="scientific">Pseudochryseolinea flava</name>
    <dbReference type="NCBI Taxonomy" id="2059302"/>
    <lineage>
        <taxon>Bacteria</taxon>
        <taxon>Pseudomonadati</taxon>
        <taxon>Bacteroidota</taxon>
        <taxon>Cytophagia</taxon>
        <taxon>Cytophagales</taxon>
        <taxon>Fulvivirgaceae</taxon>
        <taxon>Pseudochryseolinea</taxon>
    </lineage>
</organism>
<feature type="transmembrane region" description="Helical" evidence="1">
    <location>
        <begin position="120"/>
        <end position="137"/>
    </location>
</feature>
<feature type="transmembrane region" description="Helical" evidence="1">
    <location>
        <begin position="82"/>
        <end position="100"/>
    </location>
</feature>